<evidence type="ECO:0000313" key="2">
    <source>
        <dbReference type="EMBL" id="NEY73453.1"/>
    </source>
</evidence>
<dbReference type="AlphaFoldDB" id="A0A6M0QAX7"/>
<organism evidence="2 3">
    <name type="scientific">Bacillus mesophilus</name>
    <dbReference type="NCBI Taxonomy" id="1808955"/>
    <lineage>
        <taxon>Bacteria</taxon>
        <taxon>Bacillati</taxon>
        <taxon>Bacillota</taxon>
        <taxon>Bacilli</taxon>
        <taxon>Bacillales</taxon>
        <taxon>Bacillaceae</taxon>
        <taxon>Bacillus</taxon>
    </lineage>
</organism>
<keyword evidence="2" id="KW-0808">Transferase</keyword>
<keyword evidence="3" id="KW-1185">Reference proteome</keyword>
<dbReference type="InterPro" id="IPR050644">
    <property type="entry name" value="PG_Glycine_Bridge_Synth"/>
</dbReference>
<dbReference type="PANTHER" id="PTHR36174:SF1">
    <property type="entry name" value="LIPID II:GLYCINE GLYCYLTRANSFERASE"/>
    <property type="match status" value="1"/>
</dbReference>
<proteinExistence type="predicted"/>
<dbReference type="SUPFAM" id="SSF55729">
    <property type="entry name" value="Acyl-CoA N-acyltransferases (Nat)"/>
    <property type="match status" value="1"/>
</dbReference>
<name>A0A6M0QAX7_9BACI</name>
<reference evidence="2 3" key="1">
    <citation type="submission" date="2020-02" db="EMBL/GenBank/DDBJ databases">
        <title>Bacillus aquiflavi sp. nov., isolated from yellow water of strong flavor Chinese baijiu in Yibin region of China.</title>
        <authorList>
            <person name="Xie J."/>
        </authorList>
    </citation>
    <scope>NUCLEOTIDE SEQUENCE [LARGE SCALE GENOMIC DNA]</scope>
    <source>
        <strain evidence="2 3">SA4</strain>
    </source>
</reference>
<dbReference type="Proteomes" id="UP000481043">
    <property type="component" value="Unassembled WGS sequence"/>
</dbReference>
<evidence type="ECO:0000259" key="1">
    <source>
        <dbReference type="Pfam" id="PF13480"/>
    </source>
</evidence>
<dbReference type="Gene3D" id="3.40.630.30">
    <property type="match status" value="1"/>
</dbReference>
<dbReference type="InterPro" id="IPR016181">
    <property type="entry name" value="Acyl_CoA_acyltransferase"/>
</dbReference>
<comment type="caution">
    <text evidence="2">The sequence shown here is derived from an EMBL/GenBank/DDBJ whole genome shotgun (WGS) entry which is preliminary data.</text>
</comment>
<dbReference type="Pfam" id="PF13480">
    <property type="entry name" value="Acetyltransf_6"/>
    <property type="match status" value="1"/>
</dbReference>
<gene>
    <name evidence="2" type="ORF">G4D63_17090</name>
</gene>
<accession>A0A6M0QAX7</accession>
<dbReference type="GO" id="GO:0016740">
    <property type="term" value="F:transferase activity"/>
    <property type="evidence" value="ECO:0007669"/>
    <property type="project" value="UniProtKB-KW"/>
</dbReference>
<sequence>MSIFSKDWWLDALVGEEQWDVAIVEKGNDIVASLPYVTKSRGIFKVLTMPKLTPFIGVWTRPLDGKYVKKLSNEMDLYEQLIEKLPAYDYFQTSFHYSVTNWLPFYWKQFKQETNYTYVIENLENLDEVYENFKPKCRGSIKKAKQLVNVYSDDDIEKFYYVNKKTFDRQGAEMSYDLDYVKRLDAACAQKQCRKIFFAEDDQQRIHSVLYVVWDQQSAYCLMTGSDPQLRSSQANSLLAWEAIKYSASVTKSFDFEGSMIPGVEKFYRSFGAIQKPYLSISKTNSFLIKLRNFIVDEFMR</sequence>
<dbReference type="PANTHER" id="PTHR36174">
    <property type="entry name" value="LIPID II:GLYCINE GLYCYLTRANSFERASE"/>
    <property type="match status" value="1"/>
</dbReference>
<dbReference type="EMBL" id="JAAIWM010000007">
    <property type="protein sequence ID" value="NEY73453.1"/>
    <property type="molecule type" value="Genomic_DNA"/>
</dbReference>
<evidence type="ECO:0000313" key="3">
    <source>
        <dbReference type="Proteomes" id="UP000481043"/>
    </source>
</evidence>
<dbReference type="InterPro" id="IPR038740">
    <property type="entry name" value="BioF2-like_GNAT_dom"/>
</dbReference>
<feature type="domain" description="BioF2-like acetyltransferase" evidence="1">
    <location>
        <begin position="136"/>
        <end position="248"/>
    </location>
</feature>
<protein>
    <submittedName>
        <fullName evidence="2">GNAT family N-acetyltransferase</fullName>
    </submittedName>
</protein>